<dbReference type="GO" id="GO:0047501">
    <property type="term" value="F:(+)-neomenthol dehydrogenase activity"/>
    <property type="evidence" value="ECO:0007669"/>
    <property type="project" value="UniProtKB-EC"/>
</dbReference>
<evidence type="ECO:0000313" key="5">
    <source>
        <dbReference type="EMBL" id="PKA66954.1"/>
    </source>
</evidence>
<evidence type="ECO:0000256" key="1">
    <source>
        <dbReference type="ARBA" id="ARBA00006484"/>
    </source>
</evidence>
<organism evidence="5 6">
    <name type="scientific">Apostasia shenzhenica</name>
    <dbReference type="NCBI Taxonomy" id="1088818"/>
    <lineage>
        <taxon>Eukaryota</taxon>
        <taxon>Viridiplantae</taxon>
        <taxon>Streptophyta</taxon>
        <taxon>Embryophyta</taxon>
        <taxon>Tracheophyta</taxon>
        <taxon>Spermatophyta</taxon>
        <taxon>Magnoliopsida</taxon>
        <taxon>Liliopsida</taxon>
        <taxon>Asparagales</taxon>
        <taxon>Orchidaceae</taxon>
        <taxon>Apostasioideae</taxon>
        <taxon>Apostasia</taxon>
    </lineage>
</organism>
<gene>
    <name evidence="5" type="primary">SALR</name>
    <name evidence="5" type="ORF">AXF42_Ash004444</name>
</gene>
<dbReference type="EMBL" id="KZ451883">
    <property type="protein sequence ID" value="PKA66954.1"/>
    <property type="molecule type" value="Genomic_DNA"/>
</dbReference>
<dbReference type="PRINTS" id="PR00081">
    <property type="entry name" value="GDHRDH"/>
</dbReference>
<reference evidence="5 6" key="1">
    <citation type="journal article" date="2017" name="Nature">
        <title>The Apostasia genome and the evolution of orchids.</title>
        <authorList>
            <person name="Zhang G.Q."/>
            <person name="Liu K.W."/>
            <person name="Li Z."/>
            <person name="Lohaus R."/>
            <person name="Hsiao Y.Y."/>
            <person name="Niu S.C."/>
            <person name="Wang J.Y."/>
            <person name="Lin Y.C."/>
            <person name="Xu Q."/>
            <person name="Chen L.J."/>
            <person name="Yoshida K."/>
            <person name="Fujiwara S."/>
            <person name="Wang Z.W."/>
            <person name="Zhang Y.Q."/>
            <person name="Mitsuda N."/>
            <person name="Wang M."/>
            <person name="Liu G.H."/>
            <person name="Pecoraro L."/>
            <person name="Huang H.X."/>
            <person name="Xiao X.J."/>
            <person name="Lin M."/>
            <person name="Wu X.Y."/>
            <person name="Wu W.L."/>
            <person name="Chen Y.Y."/>
            <person name="Chang S.B."/>
            <person name="Sakamoto S."/>
            <person name="Ohme-Takagi M."/>
            <person name="Yagi M."/>
            <person name="Zeng S.J."/>
            <person name="Shen C.Y."/>
            <person name="Yeh C.M."/>
            <person name="Luo Y.B."/>
            <person name="Tsai W.C."/>
            <person name="Van de Peer Y."/>
            <person name="Liu Z.J."/>
        </authorList>
    </citation>
    <scope>NUCLEOTIDE SEQUENCE [LARGE SCALE GENOMIC DNA]</scope>
    <source>
        <strain evidence="6">cv. Shenzhen</strain>
        <tissue evidence="5">Stem</tissue>
    </source>
</reference>
<evidence type="ECO:0000313" key="6">
    <source>
        <dbReference type="Proteomes" id="UP000236161"/>
    </source>
</evidence>
<evidence type="ECO:0000256" key="2">
    <source>
        <dbReference type="ARBA" id="ARBA00022857"/>
    </source>
</evidence>
<dbReference type="InterPro" id="IPR020904">
    <property type="entry name" value="Sc_DH/Rdtase_CS"/>
</dbReference>
<dbReference type="EC" id="1.1.1.208" evidence="5"/>
<dbReference type="STRING" id="1088818.A0A2I0BGR1"/>
<name>A0A2I0BGR1_9ASPA</name>
<dbReference type="InterPro" id="IPR002347">
    <property type="entry name" value="SDR_fam"/>
</dbReference>
<keyword evidence="3 5" id="KW-0560">Oxidoreductase</keyword>
<dbReference type="PANTHER" id="PTHR43490">
    <property type="entry name" value="(+)-NEOMENTHOL DEHYDROGENASE"/>
    <property type="match status" value="1"/>
</dbReference>
<dbReference type="Proteomes" id="UP000236161">
    <property type="component" value="Unassembled WGS sequence"/>
</dbReference>
<dbReference type="PANTHER" id="PTHR43490:SF73">
    <property type="entry name" value="OS07G0685800 PROTEIN"/>
    <property type="match status" value="1"/>
</dbReference>
<evidence type="ECO:0000256" key="4">
    <source>
        <dbReference type="RuleBase" id="RU000363"/>
    </source>
</evidence>
<proteinExistence type="inferred from homology"/>
<dbReference type="InterPro" id="IPR036291">
    <property type="entry name" value="NAD(P)-bd_dom_sf"/>
</dbReference>
<dbReference type="OrthoDB" id="1933717at2759"/>
<protein>
    <submittedName>
        <fullName evidence="5">Salutaridine reductase</fullName>
        <ecNumber evidence="5">1.1.1.208</ecNumber>
    </submittedName>
</protein>
<dbReference type="PROSITE" id="PS00061">
    <property type="entry name" value="ADH_SHORT"/>
    <property type="match status" value="1"/>
</dbReference>
<keyword evidence="6" id="KW-1185">Reference proteome</keyword>
<dbReference type="Pfam" id="PF00106">
    <property type="entry name" value="adh_short"/>
    <property type="match status" value="2"/>
</dbReference>
<evidence type="ECO:0000256" key="3">
    <source>
        <dbReference type="ARBA" id="ARBA00023002"/>
    </source>
</evidence>
<sequence>MSNSSIAAGGLCAVVTGANKGIGLEVVRQLAGRGVSTVVLTSRDKSLGVAAVRSLHSSGLPNVIFHRLDVRDHLSASSLAIFLSDSFGKLDILVNNAGHTGVVVDVEGLKALNIDPESWLSGKATEQVQEVIHQNHENAEICLDTNYFGVKRVTESLLPLLRQSPSGARIVNVSSLRSELKRIPSEKIRKELSDAENLNEEKIEKLLGQFLRDLKEGKLDAGGWPRMLPAYSMSKMALNAYTRVLARRWPEMYVNCVHPGFIKTDFNWNTGVGTTEEGARGPVMLALLPDGGPSGRYFHETTIAPDF</sequence>
<accession>A0A2I0BGR1</accession>
<dbReference type="Gene3D" id="3.40.50.720">
    <property type="entry name" value="NAD(P)-binding Rossmann-like Domain"/>
    <property type="match status" value="1"/>
</dbReference>
<comment type="similarity">
    <text evidence="1 4">Belongs to the short-chain dehydrogenases/reductases (SDR) family.</text>
</comment>
<dbReference type="GO" id="GO:0016020">
    <property type="term" value="C:membrane"/>
    <property type="evidence" value="ECO:0007669"/>
    <property type="project" value="TreeGrafter"/>
</dbReference>
<dbReference type="PRINTS" id="PR00080">
    <property type="entry name" value="SDRFAMILY"/>
</dbReference>
<keyword evidence="2" id="KW-0521">NADP</keyword>
<dbReference type="SUPFAM" id="SSF51735">
    <property type="entry name" value="NAD(P)-binding Rossmann-fold domains"/>
    <property type="match status" value="1"/>
</dbReference>
<dbReference type="AlphaFoldDB" id="A0A2I0BGR1"/>